<evidence type="ECO:0000313" key="1">
    <source>
        <dbReference type="EMBL" id="EGF54916.1"/>
    </source>
</evidence>
<accession>A0ABN0CSP5</accession>
<dbReference type="Proteomes" id="UP000010321">
    <property type="component" value="Unassembled WGS sequence"/>
</dbReference>
<dbReference type="EMBL" id="AFBM01000002">
    <property type="protein sequence ID" value="EGF54916.1"/>
    <property type="molecule type" value="Genomic_DNA"/>
</dbReference>
<protein>
    <submittedName>
        <fullName evidence="1">Toxin-antitoxin system, antitoxin component, AbrB family</fullName>
    </submittedName>
</protein>
<sequence length="98" mass="11152">MIYEVNGNLRSSMLIDGTAEARLADILTIMDKRTFPKRESERIVGGPGRLKALVNSRRVRVEYRPNGRSYYNASDVLSFAKVRKGRNHEKNNSQRAIA</sequence>
<comment type="caution">
    <text evidence="1">The sequence shown here is derived from an EMBL/GenBank/DDBJ whole genome shotgun (WGS) entry which is preliminary data.</text>
</comment>
<proteinExistence type="predicted"/>
<name>A0ABN0CSP5_9BACE</name>
<reference evidence="1 2" key="1">
    <citation type="submission" date="2011-02" db="EMBL/GenBank/DDBJ databases">
        <authorList>
            <person name="Weinstock G."/>
            <person name="Sodergren E."/>
            <person name="Clifton S."/>
            <person name="Fulton L."/>
            <person name="Fulton B."/>
            <person name="Courtney L."/>
            <person name="Fronick C."/>
            <person name="Harrison M."/>
            <person name="Strong C."/>
            <person name="Farmer C."/>
            <person name="Delahaunty K."/>
            <person name="Markovic C."/>
            <person name="Hall O."/>
            <person name="Minx P."/>
            <person name="Tomlinson C."/>
            <person name="Mitreva M."/>
            <person name="Hou S."/>
            <person name="Chen J."/>
            <person name="Wollam A."/>
            <person name="Pepin K.H."/>
            <person name="Johnson M."/>
            <person name="Bhonagiri V."/>
            <person name="Zhang X."/>
            <person name="Suruliraj S."/>
            <person name="Warren W."/>
            <person name="Chinwalla A."/>
            <person name="Mardis E.R."/>
            <person name="Wilson R.K."/>
        </authorList>
    </citation>
    <scope>NUCLEOTIDE SEQUENCE [LARGE SCALE GENOMIC DNA]</scope>
    <source>
        <strain evidence="1 2">YIT 12056</strain>
    </source>
</reference>
<organism evidence="1 2">
    <name type="scientific">Bacteroides clarus YIT 12056</name>
    <dbReference type="NCBI Taxonomy" id="762984"/>
    <lineage>
        <taxon>Bacteria</taxon>
        <taxon>Pseudomonadati</taxon>
        <taxon>Bacteroidota</taxon>
        <taxon>Bacteroidia</taxon>
        <taxon>Bacteroidales</taxon>
        <taxon>Bacteroidaceae</taxon>
        <taxon>Bacteroides</taxon>
    </lineage>
</organism>
<keyword evidence="2" id="KW-1185">Reference proteome</keyword>
<gene>
    <name evidence="1" type="ORF">HMPREF9445_00145</name>
</gene>
<evidence type="ECO:0000313" key="2">
    <source>
        <dbReference type="Proteomes" id="UP000010321"/>
    </source>
</evidence>